<evidence type="ECO:0000313" key="2">
    <source>
        <dbReference type="EMBL" id="KXS18307.1"/>
    </source>
</evidence>
<feature type="compositionally biased region" description="Polar residues" evidence="1">
    <location>
        <begin position="249"/>
        <end position="258"/>
    </location>
</feature>
<feature type="region of interest" description="Disordered" evidence="1">
    <location>
        <begin position="187"/>
        <end position="258"/>
    </location>
</feature>
<gene>
    <name evidence="2" type="ORF">M427DRAFT_153122</name>
</gene>
<dbReference type="AlphaFoldDB" id="A0A139ANH9"/>
<dbReference type="EMBL" id="KQ965742">
    <property type="protein sequence ID" value="KXS18307.1"/>
    <property type="molecule type" value="Genomic_DNA"/>
</dbReference>
<organism evidence="2 3">
    <name type="scientific">Gonapodya prolifera (strain JEL478)</name>
    <name type="common">Monoblepharis prolifera</name>
    <dbReference type="NCBI Taxonomy" id="1344416"/>
    <lineage>
        <taxon>Eukaryota</taxon>
        <taxon>Fungi</taxon>
        <taxon>Fungi incertae sedis</taxon>
        <taxon>Chytridiomycota</taxon>
        <taxon>Chytridiomycota incertae sedis</taxon>
        <taxon>Monoblepharidomycetes</taxon>
        <taxon>Monoblepharidales</taxon>
        <taxon>Gonapodyaceae</taxon>
        <taxon>Gonapodya</taxon>
    </lineage>
</organism>
<reference evidence="2 3" key="1">
    <citation type="journal article" date="2015" name="Genome Biol. Evol.">
        <title>Phylogenomic analyses indicate that early fungi evolved digesting cell walls of algal ancestors of land plants.</title>
        <authorList>
            <person name="Chang Y."/>
            <person name="Wang S."/>
            <person name="Sekimoto S."/>
            <person name="Aerts A.L."/>
            <person name="Choi C."/>
            <person name="Clum A."/>
            <person name="LaButti K.M."/>
            <person name="Lindquist E.A."/>
            <person name="Yee Ngan C."/>
            <person name="Ohm R.A."/>
            <person name="Salamov A.A."/>
            <person name="Grigoriev I.V."/>
            <person name="Spatafora J.W."/>
            <person name="Berbee M.L."/>
        </authorList>
    </citation>
    <scope>NUCLEOTIDE SEQUENCE [LARGE SCALE GENOMIC DNA]</scope>
    <source>
        <strain evidence="2 3">JEL478</strain>
    </source>
</reference>
<dbReference type="Proteomes" id="UP000070544">
    <property type="component" value="Unassembled WGS sequence"/>
</dbReference>
<name>A0A139ANH9_GONPJ</name>
<proteinExistence type="predicted"/>
<keyword evidence="3" id="KW-1185">Reference proteome</keyword>
<feature type="compositionally biased region" description="Basic and acidic residues" evidence="1">
    <location>
        <begin position="209"/>
        <end position="238"/>
    </location>
</feature>
<sequence>MDYFVEWCAECGQRCSNSESIYCSERCKQVDSKRSEPASPLFLGYNNLIGSPRIPAGSPVLEASEPLPPSEFKHFQLEVLGILPPSASGDQLQPLQSMSPATPFVSRNPRHRNIPPSPLFAPIIHLDALLPDEIQMESGSMELVDADDGLTPLPPLALTIKDLLQGSGQHLGDTNSEPLHVLEQRDPHHSVQLGEQSEWTPPDSPLEFSTRDRIEIQEAPSDKDWKERPDGHYIGIRDRTRHSSAPPESRQNTSRGSL</sequence>
<evidence type="ECO:0000313" key="3">
    <source>
        <dbReference type="Proteomes" id="UP000070544"/>
    </source>
</evidence>
<protein>
    <submittedName>
        <fullName evidence="2">Uncharacterized protein</fullName>
    </submittedName>
</protein>
<accession>A0A139ANH9</accession>
<evidence type="ECO:0000256" key="1">
    <source>
        <dbReference type="SAM" id="MobiDB-lite"/>
    </source>
</evidence>